<evidence type="ECO:0000256" key="2">
    <source>
        <dbReference type="ARBA" id="ARBA00022475"/>
    </source>
</evidence>
<evidence type="ECO:0000256" key="6">
    <source>
        <dbReference type="SAM" id="Phobius"/>
    </source>
</evidence>
<dbReference type="PANTHER" id="PTHR35007">
    <property type="entry name" value="INTEGRAL MEMBRANE PROTEIN-RELATED"/>
    <property type="match status" value="1"/>
</dbReference>
<evidence type="ECO:0000256" key="4">
    <source>
        <dbReference type="ARBA" id="ARBA00022989"/>
    </source>
</evidence>
<keyword evidence="4 6" id="KW-1133">Transmembrane helix</keyword>
<dbReference type="OrthoDB" id="5611741at2"/>
<dbReference type="EMBL" id="LDOT01000023">
    <property type="protein sequence ID" value="KLV04168.1"/>
    <property type="molecule type" value="Genomic_DNA"/>
</dbReference>
<accession>A0A0J1GWS0</accession>
<keyword evidence="2" id="KW-1003">Cell membrane</keyword>
<dbReference type="InterPro" id="IPR018076">
    <property type="entry name" value="T2SS_GspF_dom"/>
</dbReference>
<protein>
    <submittedName>
        <fullName evidence="8">Type II secretion system protein F</fullName>
    </submittedName>
</protein>
<proteinExistence type="predicted"/>
<gene>
    <name evidence="8" type="ORF">ABT56_16305</name>
</gene>
<evidence type="ECO:0000256" key="5">
    <source>
        <dbReference type="ARBA" id="ARBA00023136"/>
    </source>
</evidence>
<feature type="transmembrane region" description="Helical" evidence="6">
    <location>
        <begin position="243"/>
        <end position="262"/>
    </location>
</feature>
<feature type="transmembrane region" description="Helical" evidence="6">
    <location>
        <begin position="6"/>
        <end position="23"/>
    </location>
</feature>
<reference evidence="8 9" key="1">
    <citation type="submission" date="2015-05" db="EMBL/GenBank/DDBJ databases">
        <title>Photobacterium galathea sp. nov.</title>
        <authorList>
            <person name="Machado H."/>
            <person name="Gram L."/>
        </authorList>
    </citation>
    <scope>NUCLEOTIDE SEQUENCE [LARGE SCALE GENOMIC DNA]</scope>
    <source>
        <strain evidence="8 9">CGMCC 1.12159</strain>
    </source>
</reference>
<dbReference type="AlphaFoldDB" id="A0A0J1GWS0"/>
<dbReference type="PATRIC" id="fig|1195763.3.peg.3475"/>
<dbReference type="GO" id="GO:0005886">
    <property type="term" value="C:plasma membrane"/>
    <property type="evidence" value="ECO:0007669"/>
    <property type="project" value="UniProtKB-SubCell"/>
</dbReference>
<comment type="caution">
    <text evidence="8">The sequence shown here is derived from an EMBL/GenBank/DDBJ whole genome shotgun (WGS) entry which is preliminary data.</text>
</comment>
<evidence type="ECO:0000259" key="7">
    <source>
        <dbReference type="Pfam" id="PF00482"/>
    </source>
</evidence>
<feature type="domain" description="Type II secretion system protein GspF" evidence="7">
    <location>
        <begin position="135"/>
        <end position="258"/>
    </location>
</feature>
<feature type="transmembrane region" description="Helical" evidence="6">
    <location>
        <begin position="103"/>
        <end position="120"/>
    </location>
</feature>
<evidence type="ECO:0000313" key="9">
    <source>
        <dbReference type="Proteomes" id="UP000036097"/>
    </source>
</evidence>
<evidence type="ECO:0000256" key="1">
    <source>
        <dbReference type="ARBA" id="ARBA00004651"/>
    </source>
</evidence>
<dbReference type="Proteomes" id="UP000036097">
    <property type="component" value="Unassembled WGS sequence"/>
</dbReference>
<dbReference type="STRING" id="1195763.ABT56_16305"/>
<feature type="transmembrane region" description="Helical" evidence="6">
    <location>
        <begin position="278"/>
        <end position="298"/>
    </location>
</feature>
<keyword evidence="9" id="KW-1185">Reference proteome</keyword>
<evidence type="ECO:0000313" key="8">
    <source>
        <dbReference type="EMBL" id="KLV04168.1"/>
    </source>
</evidence>
<dbReference type="RefSeq" id="WP_047879939.1">
    <property type="nucleotide sequence ID" value="NZ_LDOT01000023.1"/>
</dbReference>
<keyword evidence="5 6" id="KW-0472">Membrane</keyword>
<organism evidence="8 9">
    <name type="scientific">Photobacterium aquae</name>
    <dbReference type="NCBI Taxonomy" id="1195763"/>
    <lineage>
        <taxon>Bacteria</taxon>
        <taxon>Pseudomonadati</taxon>
        <taxon>Pseudomonadota</taxon>
        <taxon>Gammaproteobacteria</taxon>
        <taxon>Vibrionales</taxon>
        <taxon>Vibrionaceae</taxon>
        <taxon>Photobacterium</taxon>
    </lineage>
</organism>
<comment type="subcellular location">
    <subcellularLocation>
        <location evidence="1">Cell membrane</location>
        <topology evidence="1">Multi-pass membrane protein</topology>
    </subcellularLocation>
</comment>
<evidence type="ECO:0000256" key="3">
    <source>
        <dbReference type="ARBA" id="ARBA00022692"/>
    </source>
</evidence>
<dbReference type="Pfam" id="PF00482">
    <property type="entry name" value="T2SSF"/>
    <property type="match status" value="1"/>
</dbReference>
<feature type="transmembrane region" description="Helical" evidence="6">
    <location>
        <begin position="73"/>
        <end position="91"/>
    </location>
</feature>
<sequence>MFFSLSLILFGIALYLWWGGKRARKVSYFEDISQDVPKLEFQAINVKSLNKGGRFQRIKDECSPILAMLGDRATVIITVFLSTVVMVAWYINSQLLHLHSQWVTLLFPVVMIWMGWGWLIKKRRNDFERSFPDALNLLMSAVTAGDSLMQAISYVGESLDNGIGREFKNMGERLKMGESPDVVFQRASKNYPYPAFLFFVVTMRANMARGGQLKSVLARLIRVLVDARTLEKKKMAMTSEARISAKIVAAIPVLFMVLLNYINPANVDFILNDPQGRYVLYYVLGSEAIGLGIVWLLVRSVK</sequence>
<keyword evidence="3 6" id="KW-0812">Transmembrane</keyword>
<dbReference type="PANTHER" id="PTHR35007:SF2">
    <property type="entry name" value="PILUS ASSEMBLE PROTEIN"/>
    <property type="match status" value="1"/>
</dbReference>
<name>A0A0J1GWS0_9GAMM</name>